<reference evidence="2 4" key="2">
    <citation type="submission" date="2019-03" db="EMBL/GenBank/DDBJ databases">
        <title>Genomic Encyclopedia of Archaeal and Bacterial Type Strains, Phase II (KMG-II): from individual species to whole genera.</title>
        <authorList>
            <person name="Goeker M."/>
        </authorList>
    </citation>
    <scope>NUCLEOTIDE SEQUENCE [LARGE SCALE GENOMIC DNA]</scope>
    <source>
        <strain evidence="2 4">DSM 15235</strain>
    </source>
</reference>
<organism evidence="1 3">
    <name type="scientific">Chryseobacterium daecheongense</name>
    <dbReference type="NCBI Taxonomy" id="192389"/>
    <lineage>
        <taxon>Bacteria</taxon>
        <taxon>Pseudomonadati</taxon>
        <taxon>Bacteroidota</taxon>
        <taxon>Flavobacteriia</taxon>
        <taxon>Flavobacteriales</taxon>
        <taxon>Weeksellaceae</taxon>
        <taxon>Chryseobacterium group</taxon>
        <taxon>Chryseobacterium</taxon>
    </lineage>
</organism>
<evidence type="ECO:0000313" key="4">
    <source>
        <dbReference type="Proteomes" id="UP000295709"/>
    </source>
</evidence>
<dbReference type="RefSeq" id="WP_123261243.1">
    <property type="nucleotide sequence ID" value="NZ_RJTX01000001.1"/>
</dbReference>
<gene>
    <name evidence="2" type="ORF">BCF50_1346</name>
    <name evidence="1" type="ORF">EGI05_01150</name>
</gene>
<dbReference type="Proteomes" id="UP000295709">
    <property type="component" value="Unassembled WGS sequence"/>
</dbReference>
<evidence type="ECO:0000313" key="3">
    <source>
        <dbReference type="Proteomes" id="UP000269375"/>
    </source>
</evidence>
<accession>A0A3N0W387</accession>
<dbReference type="Proteomes" id="UP000269375">
    <property type="component" value="Unassembled WGS sequence"/>
</dbReference>
<protein>
    <submittedName>
        <fullName evidence="1">Uncharacterized protein</fullName>
    </submittedName>
</protein>
<proteinExistence type="predicted"/>
<evidence type="ECO:0000313" key="2">
    <source>
        <dbReference type="EMBL" id="TDX95565.1"/>
    </source>
</evidence>
<dbReference type="OrthoDB" id="1492123at2"/>
<sequence length="279" mass="33083">MIEDIFFQDEGQVKITAASVGISRLRWTSIKETDINSNNYLEIMKKNRFDHLPIEPTNGTITEFFKTLEPNKFDKIERLQITYGDVIPLDTNIRDIIDKFADQKKTFFFLRYQKNISGLITLANLNCKQVQIYIFSLICELERELGNFLNSQLTDNEIKEWIESKIDITNAKDKYKLIIENYNSLITSDLENQLTEHFFLVDFFKIISDKNLYREFGYTKTEWQNLGSINELRKRIAHPTRSLIDNENNIHKLQKRIKNIEDLTFRLTTRKHTSERHLS</sequence>
<dbReference type="EMBL" id="SOQW01000001">
    <property type="protein sequence ID" value="TDX95565.1"/>
    <property type="molecule type" value="Genomic_DNA"/>
</dbReference>
<reference evidence="1" key="1">
    <citation type="submission" date="2018-11" db="EMBL/GenBank/DDBJ databases">
        <title>Proposal to divide the Flavobacteriaceae and reorganize its genera based on Amino Acid Identity values calculated from whole genome sequences.</title>
        <authorList>
            <person name="Nicholson A.C."/>
            <person name="Gulvik C.A."/>
            <person name="Whitney A.M."/>
            <person name="Humrighouse B.W."/>
            <person name="Bell M."/>
            <person name="Holmes B."/>
            <person name="Steigerwalt A."/>
            <person name="Villarma A."/>
            <person name="Sheth M."/>
            <person name="Batra D."/>
            <person name="Pryor J."/>
            <person name="Bernardet J.-F."/>
            <person name="Hugo C."/>
            <person name="Kampfer P."/>
            <person name="Newman J."/>
            <person name="Mcquiston J.R."/>
        </authorList>
    </citation>
    <scope>NUCLEOTIDE SEQUENCE</scope>
    <source>
        <strain evidence="1">DSM 15235</strain>
    </source>
</reference>
<name>A0A3N0W387_9FLAO</name>
<comment type="caution">
    <text evidence="1">The sequence shown here is derived from an EMBL/GenBank/DDBJ whole genome shotgun (WGS) entry which is preliminary data.</text>
</comment>
<dbReference type="AlphaFoldDB" id="A0A3N0W387"/>
<evidence type="ECO:0000313" key="1">
    <source>
        <dbReference type="EMBL" id="ROH99529.1"/>
    </source>
</evidence>
<dbReference type="EMBL" id="RJTX01000001">
    <property type="protein sequence ID" value="ROH99529.1"/>
    <property type="molecule type" value="Genomic_DNA"/>
</dbReference>
<keyword evidence="4" id="KW-1185">Reference proteome</keyword>